<feature type="transmembrane region" description="Helical" evidence="5">
    <location>
        <begin position="330"/>
        <end position="348"/>
    </location>
</feature>
<dbReference type="Proteomes" id="UP000316252">
    <property type="component" value="Unassembled WGS sequence"/>
</dbReference>
<dbReference type="AlphaFoldDB" id="A0A506Y0Z5"/>
<dbReference type="PROSITE" id="PS50850">
    <property type="entry name" value="MFS"/>
    <property type="match status" value="1"/>
</dbReference>
<feature type="transmembrane region" description="Helical" evidence="5">
    <location>
        <begin position="126"/>
        <end position="148"/>
    </location>
</feature>
<dbReference type="PANTHER" id="PTHR23508:SF10">
    <property type="entry name" value="CARBOXYLIC ACID TRANSPORTER PROTEIN HOMOLOG"/>
    <property type="match status" value="1"/>
</dbReference>
<comment type="caution">
    <text evidence="7">The sequence shown here is derived from an EMBL/GenBank/DDBJ whole genome shotgun (WGS) entry which is preliminary data.</text>
</comment>
<dbReference type="Pfam" id="PF00083">
    <property type="entry name" value="Sugar_tr"/>
    <property type="match status" value="1"/>
</dbReference>
<reference evidence="7 8" key="1">
    <citation type="submission" date="2019-06" db="EMBL/GenBank/DDBJ databases">
        <authorList>
            <person name="Li F."/>
        </authorList>
    </citation>
    <scope>NUCLEOTIDE SEQUENCE [LARGE SCALE GENOMIC DNA]</scope>
    <source>
        <strain evidence="7 8">10F1D-1</strain>
    </source>
</reference>
<dbReference type="CDD" id="cd17316">
    <property type="entry name" value="MFS_SV2_like"/>
    <property type="match status" value="1"/>
</dbReference>
<dbReference type="SUPFAM" id="SSF103473">
    <property type="entry name" value="MFS general substrate transporter"/>
    <property type="match status" value="1"/>
</dbReference>
<accession>A0A506Y0Z5</accession>
<feature type="transmembrane region" description="Helical" evidence="5">
    <location>
        <begin position="102"/>
        <end position="120"/>
    </location>
</feature>
<feature type="domain" description="Major facilitator superfamily (MFS) profile" evidence="6">
    <location>
        <begin position="29"/>
        <end position="481"/>
    </location>
</feature>
<keyword evidence="8" id="KW-1185">Reference proteome</keyword>
<name>A0A506Y0Z5_9MICO</name>
<dbReference type="Gene3D" id="1.20.1250.20">
    <property type="entry name" value="MFS general substrate transporter like domains"/>
    <property type="match status" value="1"/>
</dbReference>
<feature type="transmembrane region" description="Helical" evidence="5">
    <location>
        <begin position="169"/>
        <end position="191"/>
    </location>
</feature>
<dbReference type="GO" id="GO:0046943">
    <property type="term" value="F:carboxylic acid transmembrane transporter activity"/>
    <property type="evidence" value="ECO:0007669"/>
    <property type="project" value="TreeGrafter"/>
</dbReference>
<feature type="transmembrane region" description="Helical" evidence="5">
    <location>
        <begin position="203"/>
        <end position="222"/>
    </location>
</feature>
<feature type="transmembrane region" description="Helical" evidence="5">
    <location>
        <begin position="390"/>
        <end position="411"/>
    </location>
</feature>
<feature type="transmembrane region" description="Helical" evidence="5">
    <location>
        <begin position="360"/>
        <end position="378"/>
    </location>
</feature>
<comment type="subcellular location">
    <subcellularLocation>
        <location evidence="1">Cell membrane</location>
        <topology evidence="1">Multi-pass membrane protein</topology>
    </subcellularLocation>
</comment>
<evidence type="ECO:0000259" key="6">
    <source>
        <dbReference type="PROSITE" id="PS50850"/>
    </source>
</evidence>
<sequence length="506" mass="55510">MSDAIDPQPFREKKAGTIRSLVPARLDRLPWARFHWMIVVGLGVSWILDGLEIQIVSQNGYATEFDMNSAEIGATGTVYLVGQVVGALFFGRLSDRLGRKKLFILTLAIYLAGSALAGLTPNFDNHWASIIVLWLFRFVAGAGIGGEYAAINSAIDELIPSHYRGHVDIAINGTYWGGAALGAAANLLFLNSGLFGSDWVDNWGWRLSFFIGPVLGLIIIYLRRHIPESPRWQITHGYEKEAEATVDQIEKDVEASGHPLEKVGDDRAITLSPQERVPFHILAKVFFKMYPKRTLVGATMMITQSFLYNAIFFSYALALQNFYDVDKSQTGYYFFPFAIGNLVGPLVLGRLFDSVGRRKMVLVTYGGSGVILAASAALFQADVLNAVTQTIFWCAAFFLASAGASAAYLTVSEIFPLEVRSQAISYFFSIAQIFGSLAPLIYGAMIGDGSDRGPITVGYFLGSAIMLIGGIVTFIFGVDAERKQLESVTDPLTLIHDEEAKEERRS</sequence>
<organism evidence="7 8">
    <name type="scientific">Schumannella soli</name>
    <dbReference type="NCBI Taxonomy" id="2590779"/>
    <lineage>
        <taxon>Bacteria</taxon>
        <taxon>Bacillati</taxon>
        <taxon>Actinomycetota</taxon>
        <taxon>Actinomycetes</taxon>
        <taxon>Micrococcales</taxon>
        <taxon>Microbacteriaceae</taxon>
        <taxon>Schumannella</taxon>
    </lineage>
</organism>
<dbReference type="InterPro" id="IPR005828">
    <property type="entry name" value="MFS_sugar_transport-like"/>
</dbReference>
<feature type="transmembrane region" description="Helical" evidence="5">
    <location>
        <begin position="34"/>
        <end position="57"/>
    </location>
</feature>
<feature type="transmembrane region" description="Helical" evidence="5">
    <location>
        <begin position="69"/>
        <end position="90"/>
    </location>
</feature>
<dbReference type="InterPro" id="IPR036259">
    <property type="entry name" value="MFS_trans_sf"/>
</dbReference>
<evidence type="ECO:0000313" key="8">
    <source>
        <dbReference type="Proteomes" id="UP000316252"/>
    </source>
</evidence>
<keyword evidence="3 5" id="KW-1133">Transmembrane helix</keyword>
<evidence type="ECO:0000256" key="5">
    <source>
        <dbReference type="SAM" id="Phobius"/>
    </source>
</evidence>
<keyword evidence="4 5" id="KW-0472">Membrane</keyword>
<evidence type="ECO:0000256" key="2">
    <source>
        <dbReference type="ARBA" id="ARBA00022692"/>
    </source>
</evidence>
<proteinExistence type="predicted"/>
<feature type="transmembrane region" description="Helical" evidence="5">
    <location>
        <begin position="423"/>
        <end position="445"/>
    </location>
</feature>
<evidence type="ECO:0000256" key="3">
    <source>
        <dbReference type="ARBA" id="ARBA00022989"/>
    </source>
</evidence>
<gene>
    <name evidence="7" type="ORF">FJ657_13610</name>
</gene>
<evidence type="ECO:0000256" key="1">
    <source>
        <dbReference type="ARBA" id="ARBA00004651"/>
    </source>
</evidence>
<feature type="transmembrane region" description="Helical" evidence="5">
    <location>
        <begin position="294"/>
        <end position="318"/>
    </location>
</feature>
<dbReference type="RefSeq" id="WP_141164256.1">
    <property type="nucleotide sequence ID" value="NZ_VHQG01000004.1"/>
</dbReference>
<dbReference type="InterPro" id="IPR020846">
    <property type="entry name" value="MFS_dom"/>
</dbReference>
<evidence type="ECO:0000256" key="4">
    <source>
        <dbReference type="ARBA" id="ARBA00023136"/>
    </source>
</evidence>
<feature type="transmembrane region" description="Helical" evidence="5">
    <location>
        <begin position="457"/>
        <end position="478"/>
    </location>
</feature>
<dbReference type="OrthoDB" id="9787026at2"/>
<dbReference type="GO" id="GO:0005886">
    <property type="term" value="C:plasma membrane"/>
    <property type="evidence" value="ECO:0007669"/>
    <property type="project" value="UniProtKB-SubCell"/>
</dbReference>
<dbReference type="EMBL" id="VHQG01000004">
    <property type="protein sequence ID" value="TPW74618.1"/>
    <property type="molecule type" value="Genomic_DNA"/>
</dbReference>
<protein>
    <submittedName>
        <fullName evidence="7">MFS transporter</fullName>
    </submittedName>
</protein>
<keyword evidence="2 5" id="KW-0812">Transmembrane</keyword>
<evidence type="ECO:0000313" key="7">
    <source>
        <dbReference type="EMBL" id="TPW74618.1"/>
    </source>
</evidence>
<dbReference type="PANTHER" id="PTHR23508">
    <property type="entry name" value="CARBOXYLIC ACID TRANSPORTER PROTEIN HOMOLOG"/>
    <property type="match status" value="1"/>
</dbReference>